<dbReference type="EMBL" id="LGKN01000003">
    <property type="protein sequence ID" value="KPL89516.1"/>
    <property type="molecule type" value="Genomic_DNA"/>
</dbReference>
<dbReference type="AlphaFoldDB" id="A0A0M8K7B5"/>
<dbReference type="RefSeq" id="WP_054493131.1">
    <property type="nucleotide sequence ID" value="NZ_BBZA01000132.1"/>
</dbReference>
<dbReference type="EMBL" id="BBZA01000132">
    <property type="protein sequence ID" value="GAP63273.1"/>
    <property type="molecule type" value="Genomic_DNA"/>
</dbReference>
<organism evidence="2 4">
    <name type="scientific">Ardenticatena maritima</name>
    <dbReference type="NCBI Taxonomy" id="872965"/>
    <lineage>
        <taxon>Bacteria</taxon>
        <taxon>Bacillati</taxon>
        <taxon>Chloroflexota</taxon>
        <taxon>Ardenticatenia</taxon>
        <taxon>Ardenticatenales</taxon>
        <taxon>Ardenticatenaceae</taxon>
        <taxon>Ardenticatena</taxon>
    </lineage>
</organism>
<reference evidence="3 5" key="2">
    <citation type="submission" date="2015-07" db="EMBL/GenBank/DDBJ databases">
        <title>Whole genome sequence of Ardenticatena maritima DSM 23922.</title>
        <authorList>
            <person name="Hemp J."/>
            <person name="Ward L.M."/>
            <person name="Pace L.A."/>
            <person name="Fischer W.W."/>
        </authorList>
    </citation>
    <scope>NUCLEOTIDE SEQUENCE [LARGE SCALE GENOMIC DNA]</scope>
    <source>
        <strain evidence="3 5">110S</strain>
    </source>
</reference>
<name>A0A0M8K7B5_9CHLR</name>
<dbReference type="Proteomes" id="UP000037784">
    <property type="component" value="Unassembled WGS sequence"/>
</dbReference>
<reference evidence="2 4" key="1">
    <citation type="journal article" date="2015" name="Genome Announc.">
        <title>Draft Genome Sequence of a Heterotrophic Facultative Anaerobic Thermophilic Bacterium, Ardenticatena maritima Strain 110ST.</title>
        <authorList>
            <person name="Kawaichi S."/>
            <person name="Yoshida T."/>
            <person name="Sako Y."/>
            <person name="Nakamura R."/>
        </authorList>
    </citation>
    <scope>NUCLEOTIDE SEQUENCE [LARGE SCALE GENOMIC DNA]</scope>
    <source>
        <strain evidence="2 4">110S</strain>
    </source>
</reference>
<accession>A0A0M8K7B5</accession>
<evidence type="ECO:0000256" key="1">
    <source>
        <dbReference type="SAM" id="MobiDB-lite"/>
    </source>
</evidence>
<comment type="caution">
    <text evidence="2">The sequence shown here is derived from an EMBL/GenBank/DDBJ whole genome shotgun (WGS) entry which is preliminary data.</text>
</comment>
<keyword evidence="4" id="KW-1185">Reference proteome</keyword>
<evidence type="ECO:0008006" key="6">
    <source>
        <dbReference type="Google" id="ProtNLM"/>
    </source>
</evidence>
<dbReference type="Proteomes" id="UP000050502">
    <property type="component" value="Unassembled WGS sequence"/>
</dbReference>
<dbReference type="InParanoid" id="A0A0M8K7B5"/>
<dbReference type="OrthoDB" id="9798454at2"/>
<protein>
    <recommendedName>
        <fullName evidence="6">DUF5679 domain-containing protein</fullName>
    </recommendedName>
</protein>
<reference evidence="4" key="3">
    <citation type="submission" date="2015-08" db="EMBL/GenBank/DDBJ databases">
        <title>Draft Genome Sequence of a Heterotrophic Facultative Anaerobic Bacterium Ardenticatena maritima Strain 110S.</title>
        <authorList>
            <person name="Kawaichi S."/>
            <person name="Yoshida T."/>
            <person name="Sako Y."/>
            <person name="Nakamura R."/>
        </authorList>
    </citation>
    <scope>NUCLEOTIDE SEQUENCE [LARGE SCALE GENOMIC DNA]</scope>
    <source>
        <strain evidence="4">110S</strain>
    </source>
</reference>
<evidence type="ECO:0000313" key="2">
    <source>
        <dbReference type="EMBL" id="GAP63273.1"/>
    </source>
</evidence>
<evidence type="ECO:0000313" key="4">
    <source>
        <dbReference type="Proteomes" id="UP000037784"/>
    </source>
</evidence>
<proteinExistence type="predicted"/>
<sequence length="204" mass="22216">MTTAFIVGVLIAWLVIRWSVQWYFEQRGWVTVEPLTPPRVVVRMVERARLLPERAAQRWLRLPAASPVLPQEQVLDADVLAEEVAPPPTDEEAASAASVIEIVEEASEEPAARVVTPPAPEPAVHAVDEGEPAEDEPLTLTPSESPADAAESVPAPLFLYVEAYCPTCRTQRPLVDPEETAPDDEHKGVRGLCPICGGELFATL</sequence>
<evidence type="ECO:0000313" key="3">
    <source>
        <dbReference type="EMBL" id="KPL89516.1"/>
    </source>
</evidence>
<evidence type="ECO:0000313" key="5">
    <source>
        <dbReference type="Proteomes" id="UP000050502"/>
    </source>
</evidence>
<gene>
    <name evidence="2" type="ORF">ARMA_1696</name>
    <name evidence="3" type="ORF">SE16_03555</name>
</gene>
<feature type="region of interest" description="Disordered" evidence="1">
    <location>
        <begin position="109"/>
        <end position="149"/>
    </location>
</feature>